<feature type="compositionally biased region" description="Low complexity" evidence="1">
    <location>
        <begin position="246"/>
        <end position="268"/>
    </location>
</feature>
<dbReference type="AlphaFoldDB" id="A0A165B4L6"/>
<evidence type="ECO:0000313" key="2">
    <source>
        <dbReference type="EMBL" id="KZV79807.1"/>
    </source>
</evidence>
<feature type="compositionally biased region" description="Pro residues" evidence="1">
    <location>
        <begin position="122"/>
        <end position="134"/>
    </location>
</feature>
<feature type="compositionally biased region" description="Polar residues" evidence="1">
    <location>
        <begin position="97"/>
        <end position="110"/>
    </location>
</feature>
<accession>A0A165B4L6</accession>
<dbReference type="Proteomes" id="UP000077266">
    <property type="component" value="Unassembled WGS sequence"/>
</dbReference>
<dbReference type="InParanoid" id="A0A165B4L6"/>
<gene>
    <name evidence="2" type="ORF">EXIGLDRAFT_450001</name>
</gene>
<feature type="compositionally biased region" description="Polar residues" evidence="1">
    <location>
        <begin position="494"/>
        <end position="503"/>
    </location>
</feature>
<feature type="compositionally biased region" description="Acidic residues" evidence="1">
    <location>
        <begin position="472"/>
        <end position="488"/>
    </location>
</feature>
<feature type="region of interest" description="Disordered" evidence="1">
    <location>
        <begin position="206"/>
        <end position="524"/>
    </location>
</feature>
<proteinExistence type="predicted"/>
<feature type="compositionally biased region" description="Low complexity" evidence="1">
    <location>
        <begin position="450"/>
        <end position="464"/>
    </location>
</feature>
<feature type="compositionally biased region" description="Polar residues" evidence="1">
    <location>
        <begin position="38"/>
        <end position="59"/>
    </location>
</feature>
<protein>
    <submittedName>
        <fullName evidence="2">Uncharacterized protein</fullName>
    </submittedName>
</protein>
<dbReference type="EMBL" id="KV426561">
    <property type="protein sequence ID" value="KZV79807.1"/>
    <property type="molecule type" value="Genomic_DNA"/>
</dbReference>
<feature type="region of interest" description="Disordered" evidence="1">
    <location>
        <begin position="38"/>
        <end position="163"/>
    </location>
</feature>
<evidence type="ECO:0000256" key="1">
    <source>
        <dbReference type="SAM" id="MobiDB-lite"/>
    </source>
</evidence>
<feature type="compositionally biased region" description="Acidic residues" evidence="1">
    <location>
        <begin position="382"/>
        <end position="397"/>
    </location>
</feature>
<evidence type="ECO:0000313" key="3">
    <source>
        <dbReference type="Proteomes" id="UP000077266"/>
    </source>
</evidence>
<name>A0A165B4L6_EXIGL</name>
<sequence length="524" mass="55723">MRPRIRFRTMLAQLLPGGQKAHQQKQLQQQQQRLLLQTVSGANSEASSRSRLGTYTPSTGLERVKSEKSPKKSKRGRASQFLHHLSSHSSVHDAARSSPNLHEQQPASAVNGNAAANGRTPRPGPSRPTPPQPASPHMSTRSMSPGPPPLTAEQQQNPQRPRFGVLGRIATATGLRRRPKSGILSESMSSGIDLGAVARVSNDSTIEAHSHAPPLSADSRASSWTDDGEGFNNAVTSYSQYAFPHPRSSGDSTGTGDSSRSSDYGDPSTRQVGAGGYSASHDDEYDTHSPTSPLLFGEDQLQMSPDSASASGSPLMSIPRSPALAQPIPRHGIPPHVAANVAASWDPTGTVPSRPQPVLHTQVPPRAGMTSPLSRQAYADGDVFESDEEEDDTDLDDAPAARPRSYSYPLDQRTGSGSGHPRPARHSSSRHGDDTEDSGPALPIIDLQRRQSVSRPAPQSPSSSSRRRYNDGGDDDESSSASGEDDVLEISIRRPSTSLQSSPAIPGSPIMPSPPRRVGMGVIS</sequence>
<feature type="compositionally biased region" description="Low complexity" evidence="1">
    <location>
        <begin position="111"/>
        <end position="121"/>
    </location>
</feature>
<reference evidence="2 3" key="1">
    <citation type="journal article" date="2016" name="Mol. Biol. Evol.">
        <title>Comparative Genomics of Early-Diverging Mushroom-Forming Fungi Provides Insights into the Origins of Lignocellulose Decay Capabilities.</title>
        <authorList>
            <person name="Nagy L.G."/>
            <person name="Riley R."/>
            <person name="Tritt A."/>
            <person name="Adam C."/>
            <person name="Daum C."/>
            <person name="Floudas D."/>
            <person name="Sun H."/>
            <person name="Yadav J.S."/>
            <person name="Pangilinan J."/>
            <person name="Larsson K.H."/>
            <person name="Matsuura K."/>
            <person name="Barry K."/>
            <person name="Labutti K."/>
            <person name="Kuo R."/>
            <person name="Ohm R.A."/>
            <person name="Bhattacharya S.S."/>
            <person name="Shirouzu T."/>
            <person name="Yoshinaga Y."/>
            <person name="Martin F.M."/>
            <person name="Grigoriev I.V."/>
            <person name="Hibbett D.S."/>
        </authorList>
    </citation>
    <scope>NUCLEOTIDE SEQUENCE [LARGE SCALE GENOMIC DNA]</scope>
    <source>
        <strain evidence="2 3">HHB12029</strain>
    </source>
</reference>
<feature type="compositionally biased region" description="Polar residues" evidence="1">
    <location>
        <begin position="301"/>
        <end position="314"/>
    </location>
</feature>
<keyword evidence="3" id="KW-1185">Reference proteome</keyword>
<organism evidence="2 3">
    <name type="scientific">Exidia glandulosa HHB12029</name>
    <dbReference type="NCBI Taxonomy" id="1314781"/>
    <lineage>
        <taxon>Eukaryota</taxon>
        <taxon>Fungi</taxon>
        <taxon>Dikarya</taxon>
        <taxon>Basidiomycota</taxon>
        <taxon>Agaricomycotina</taxon>
        <taxon>Agaricomycetes</taxon>
        <taxon>Auriculariales</taxon>
        <taxon>Exidiaceae</taxon>
        <taxon>Exidia</taxon>
    </lineage>
</organism>